<reference evidence="10" key="1">
    <citation type="submission" date="2022-12" db="EMBL/GenBank/DDBJ databases">
        <title>Chromosome-level genome assembly of the bean flower thrips Megalurothrips usitatus.</title>
        <authorList>
            <person name="Ma L."/>
            <person name="Liu Q."/>
            <person name="Li H."/>
            <person name="Cai W."/>
        </authorList>
    </citation>
    <scope>NUCLEOTIDE SEQUENCE</scope>
    <source>
        <strain evidence="10">Cailab_2022a</strain>
    </source>
</reference>
<keyword evidence="5" id="KW-0175">Coiled coil</keyword>
<organism evidence="10 11">
    <name type="scientific">Megalurothrips usitatus</name>
    <name type="common">bean blossom thrips</name>
    <dbReference type="NCBI Taxonomy" id="439358"/>
    <lineage>
        <taxon>Eukaryota</taxon>
        <taxon>Metazoa</taxon>
        <taxon>Ecdysozoa</taxon>
        <taxon>Arthropoda</taxon>
        <taxon>Hexapoda</taxon>
        <taxon>Insecta</taxon>
        <taxon>Pterygota</taxon>
        <taxon>Neoptera</taxon>
        <taxon>Paraneoptera</taxon>
        <taxon>Thysanoptera</taxon>
        <taxon>Terebrantia</taxon>
        <taxon>Thripoidea</taxon>
        <taxon>Thripidae</taxon>
        <taxon>Megalurothrips</taxon>
    </lineage>
</organism>
<dbReference type="GO" id="GO:0060271">
    <property type="term" value="P:cilium assembly"/>
    <property type="evidence" value="ECO:0007669"/>
    <property type="project" value="TreeGrafter"/>
</dbReference>
<evidence type="ECO:0000256" key="8">
    <source>
        <dbReference type="ARBA" id="ARBA00023605"/>
    </source>
</evidence>
<evidence type="ECO:0000256" key="1">
    <source>
        <dbReference type="ARBA" id="ARBA00004430"/>
    </source>
</evidence>
<evidence type="ECO:0000256" key="6">
    <source>
        <dbReference type="ARBA" id="ARBA00023212"/>
    </source>
</evidence>
<keyword evidence="6" id="KW-0206">Cytoskeleton</keyword>
<keyword evidence="2" id="KW-0963">Cytoplasm</keyword>
<dbReference type="Gene3D" id="2.130.10.10">
    <property type="entry name" value="YVTN repeat-like/Quinoprotein amine dehydrogenase"/>
    <property type="match status" value="1"/>
</dbReference>
<proteinExistence type="inferred from homology"/>
<dbReference type="GO" id="GO:0003341">
    <property type="term" value="P:cilium movement"/>
    <property type="evidence" value="ECO:0007669"/>
    <property type="project" value="UniProtKB-ARBA"/>
</dbReference>
<dbReference type="EMBL" id="JAPTSV010000013">
    <property type="protein sequence ID" value="KAJ1521274.1"/>
    <property type="molecule type" value="Genomic_DNA"/>
</dbReference>
<keyword evidence="4" id="KW-0677">Repeat</keyword>
<dbReference type="InterPro" id="IPR015943">
    <property type="entry name" value="WD40/YVTN_repeat-like_dom_sf"/>
</dbReference>
<evidence type="ECO:0000256" key="2">
    <source>
        <dbReference type="ARBA" id="ARBA00022490"/>
    </source>
</evidence>
<sequence>MHPRKSLSYPQWVKLGKIDGFTFVGRDTVAVGCGCHIIFYAVDGTSENVYIANSKQRGDGVACLAGHRTAPLFAFAEKCLHPRILVFSYPAVEGPVSVLKGGTMGSYISMAFSEVEYLVTLSGVPQSSIMVWCWRTGVQLACTDTGIGSPFQKLSCSLSSPTIICHIVRGKSTLRLWEINVCAKLCCLTSQKVKLPEKTIPVDVCFTNDGALFFVDDRGDVYQASDQSKFNTKSSEHEIFSILNSNSLLG</sequence>
<evidence type="ECO:0000313" key="11">
    <source>
        <dbReference type="Proteomes" id="UP001075354"/>
    </source>
</evidence>
<dbReference type="Proteomes" id="UP001075354">
    <property type="component" value="Chromosome 13"/>
</dbReference>
<keyword evidence="7" id="KW-0966">Cell projection</keyword>
<comment type="similarity">
    <text evidence="8">Belongs to the CFAP43 family.</text>
</comment>
<name>A0AAV7X5V4_9NEOP</name>
<protein>
    <recommendedName>
        <fullName evidence="9">Cilia- and flagella-associated protein 43</fullName>
    </recommendedName>
</protein>
<comment type="subcellular location">
    <subcellularLocation>
        <location evidence="1">Cytoplasm</location>
        <location evidence="1">Cytoskeleton</location>
        <location evidence="1">Cilium axoneme</location>
    </subcellularLocation>
</comment>
<evidence type="ECO:0000256" key="9">
    <source>
        <dbReference type="ARBA" id="ARBA00023662"/>
    </source>
</evidence>
<keyword evidence="11" id="KW-1185">Reference proteome</keyword>
<dbReference type="PANTHER" id="PTHR14885">
    <property type="entry name" value="CILIA- AND FLAGELLA-ASSOCIATED PROTEIN 43-RELATED"/>
    <property type="match status" value="1"/>
</dbReference>
<gene>
    <name evidence="10" type="ORF">ONE63_002955</name>
</gene>
<dbReference type="SUPFAM" id="SSF50978">
    <property type="entry name" value="WD40 repeat-like"/>
    <property type="match status" value="1"/>
</dbReference>
<evidence type="ECO:0000256" key="4">
    <source>
        <dbReference type="ARBA" id="ARBA00022737"/>
    </source>
</evidence>
<evidence type="ECO:0000256" key="7">
    <source>
        <dbReference type="ARBA" id="ARBA00023273"/>
    </source>
</evidence>
<dbReference type="AlphaFoldDB" id="A0AAV7X5V4"/>
<comment type="caution">
    <text evidence="10">The sequence shown here is derived from an EMBL/GenBank/DDBJ whole genome shotgun (WGS) entry which is preliminary data.</text>
</comment>
<evidence type="ECO:0000256" key="5">
    <source>
        <dbReference type="ARBA" id="ARBA00023054"/>
    </source>
</evidence>
<dbReference type="InterPro" id="IPR036322">
    <property type="entry name" value="WD40_repeat_dom_sf"/>
</dbReference>
<evidence type="ECO:0000256" key="3">
    <source>
        <dbReference type="ARBA" id="ARBA00022574"/>
    </source>
</evidence>
<dbReference type="PANTHER" id="PTHR14885:SF1">
    <property type="entry name" value="CILIA- AND FLAGELLA-ASSOCIATED PROTEIN 43"/>
    <property type="match status" value="1"/>
</dbReference>
<accession>A0AAV7X5V4</accession>
<evidence type="ECO:0000313" key="10">
    <source>
        <dbReference type="EMBL" id="KAJ1521274.1"/>
    </source>
</evidence>
<dbReference type="GO" id="GO:0005930">
    <property type="term" value="C:axoneme"/>
    <property type="evidence" value="ECO:0007669"/>
    <property type="project" value="UniProtKB-SubCell"/>
</dbReference>
<keyword evidence="3" id="KW-0853">WD repeat</keyword>